<evidence type="ECO:0000256" key="2">
    <source>
        <dbReference type="SAM" id="Phobius"/>
    </source>
</evidence>
<evidence type="ECO:0000256" key="1">
    <source>
        <dbReference type="SAM" id="MobiDB-lite"/>
    </source>
</evidence>
<accession>A0A379DGZ0</accession>
<dbReference type="PANTHER" id="PTHR44119:SF1">
    <property type="entry name" value="MAGNESIUM-CHELATASE SUBUNIT CHLH, CHLOROPLASTIC"/>
    <property type="match status" value="1"/>
</dbReference>
<dbReference type="InterPro" id="IPR003672">
    <property type="entry name" value="CobN/Mg_chltase"/>
</dbReference>
<dbReference type="RefSeq" id="WP_018359434.1">
    <property type="nucleotide sequence ID" value="NZ_UGTI01000001.1"/>
</dbReference>
<name>A0A379DGZ0_9PORP</name>
<keyword evidence="4" id="KW-0436">Ligase</keyword>
<reference evidence="4 5" key="1">
    <citation type="submission" date="2018-06" db="EMBL/GenBank/DDBJ databases">
        <authorList>
            <consortium name="Pathogen Informatics"/>
            <person name="Doyle S."/>
        </authorList>
    </citation>
    <scope>NUCLEOTIDE SEQUENCE [LARGE SCALE GENOMIC DNA]</scope>
    <source>
        <strain evidence="4 5">NCTC13100</strain>
    </source>
</reference>
<evidence type="ECO:0000313" key="4">
    <source>
        <dbReference type="EMBL" id="SUB77293.1"/>
    </source>
</evidence>
<evidence type="ECO:0000313" key="5">
    <source>
        <dbReference type="Proteomes" id="UP000254263"/>
    </source>
</evidence>
<protein>
    <submittedName>
        <fullName evidence="4">Aerobic cobaltochelatase subunit CobN</fullName>
        <ecNumber evidence="4">6.6.1.2</ecNumber>
    </submittedName>
</protein>
<feature type="domain" description="CobN/magnesium chelatase" evidence="3">
    <location>
        <begin position="124"/>
        <end position="1320"/>
    </location>
</feature>
<organism evidence="4 5">
    <name type="scientific">Porphyromonas macacae</name>
    <dbReference type="NCBI Taxonomy" id="28115"/>
    <lineage>
        <taxon>Bacteria</taxon>
        <taxon>Pseudomonadati</taxon>
        <taxon>Bacteroidota</taxon>
        <taxon>Bacteroidia</taxon>
        <taxon>Bacteroidales</taxon>
        <taxon>Porphyromonadaceae</taxon>
        <taxon>Porphyromonas</taxon>
    </lineage>
</organism>
<feature type="compositionally biased region" description="Basic and acidic residues" evidence="1">
    <location>
        <begin position="1373"/>
        <end position="1398"/>
    </location>
</feature>
<gene>
    <name evidence="4" type="primary">cobN_1</name>
    <name evidence="4" type="ORF">NCTC13100_00408</name>
</gene>
<feature type="region of interest" description="Disordered" evidence="1">
    <location>
        <begin position="1373"/>
        <end position="1407"/>
    </location>
</feature>
<dbReference type="GO" id="GO:0051116">
    <property type="term" value="F:cobaltochelatase activity"/>
    <property type="evidence" value="ECO:0007669"/>
    <property type="project" value="UniProtKB-EC"/>
</dbReference>
<keyword evidence="2" id="KW-0472">Membrane</keyword>
<dbReference type="EC" id="6.6.1.2" evidence="4"/>
<dbReference type="PANTHER" id="PTHR44119">
    <property type="entry name" value="MAGNESIUM-CHELATASE SUBUNIT CHLH, CHLOROPLASTIC"/>
    <property type="match status" value="1"/>
</dbReference>
<keyword evidence="2" id="KW-0812">Transmembrane</keyword>
<dbReference type="CDD" id="cd10150">
    <property type="entry name" value="CobN_like"/>
    <property type="match status" value="1"/>
</dbReference>
<dbReference type="Pfam" id="PF02514">
    <property type="entry name" value="CobN-Mg_chel"/>
    <property type="match status" value="1"/>
</dbReference>
<evidence type="ECO:0000259" key="3">
    <source>
        <dbReference type="Pfam" id="PF02514"/>
    </source>
</evidence>
<feature type="transmembrane region" description="Helical" evidence="2">
    <location>
        <begin position="1415"/>
        <end position="1432"/>
    </location>
</feature>
<proteinExistence type="predicted"/>
<keyword evidence="2" id="KW-1133">Transmembrane helix</keyword>
<feature type="transmembrane region" description="Helical" evidence="2">
    <location>
        <begin position="7"/>
        <end position="26"/>
    </location>
</feature>
<dbReference type="EMBL" id="UGTI01000001">
    <property type="protein sequence ID" value="SUB77293.1"/>
    <property type="molecule type" value="Genomic_DNA"/>
</dbReference>
<dbReference type="Proteomes" id="UP000254263">
    <property type="component" value="Unassembled WGS sequence"/>
</dbReference>
<sequence length="1442" mass="160907">MSKTKLLRISGIVLLLICLIGGIVLFRPKPVRVAAVNMPDFMMARMAVSVDKKNISLIPENDLKKLKKYDAVIAFGMGLKWTDEDRDLVMSLDDKKIPYMVMMSPNPQNSLCNMDSLQQETLIKYLSNGGTSNYRSGFNYLRRDILKKSLREGTVAEPKTYGSDLLFTRDDEDRSFNSVEEYQKYYNEHGYRADAPRVALLTGIAGPFNGNRHYLDEMIAGLEAEGMNVYPIAAGSKRITFMEEIKPNLVIYLAHGRLAAGKSEQAINWLKEHNVPLLTPLIVGTEQEKWMKDPKGMMGGYLSQSIVTPELDGAIEPFVLVTLQTQSDGVKLFKTVPERLKTFTTLCKNHIKLQSKPNSEKRVAIYYFKGPGQNGMVAQGLEVVPSLYNTLKHLQKEGYNVSGLPDNAAAFGKMIMEQGAIFNSYAEGSTSRYLNSGYPAFVSADTLQAWLQASIMPQMIDTLTAHYGPVPGEYMTLEKDGQKGIAVTRIQLGNIALLPQPAQGAGENNFKMVHGSTPVPAYPFLASYLWTRNAFKADVMMHFGTHGSFEFIQGKQVALSSLDWGDRLRMDMPHVYYYTTANVGESMMAKRRSYAELVSYLAVPFMDTELEGQVKNFLQLTDDYLSKEEDDEKLSLQIKKLAVKEGYYRDLKLDSNLNVPFSRRDIESLADFVQELASAKIPGGMYTTSVPFPEQKIRKSVQLLSVDPIAYALAMLDKHRGLITDEELKKESLYATRYYLPAKKMVIRYEQHSPADLDKELLACGVKPEELEQAKAWDAVEKEKEEKRRQMMLMMMGGGSSQPQASAQMKAHSEVKKKKPSMAEMMKMAAQGKKMPSKEEIAKMKTAAKKGNPMSEMMKPKALTPEELKQKELSEAIGTLREAIAKVNYYKRALHESPQLEMKAMTNAFAGGYTAPSPGGDYIASPSVLPTGRNLFAIDAETTPTERAWKHGTELGKGLLEDYMARHDGEYPQKVSFTLWSSSFIESEGATIAEILYMLGVEPVRDRMGRVLDVRLIPIQDLGRPRIDVVVQTSGQLRDLAASRLFLIQKAVDLAAQADDADPNVNRVAKGVKDAERVLLDKGIPPAEARALSSARVFGGLNGAYGTGIQSMVEAGDRWEKTSEIADVYAHNMGAIYGTDQDWGGYTKGAFEAALQNTDAVVQPRQSNTWGALSLDHVYEFMGGLTLTVRELTGKDPEGYFNDLRNRNRVRTQEIKQAIGVEARTTLLNPAYVREQLKEGAGAAGAIDETIRNTYAWNVMKPSAIDNELWDGLFDMYVADTQNLGIKEFFDKNNPAAMQDYTAAMMETIRKGLWKATPEQIKAIAELHAESLKEHGAGCSQMVCDNMKLQNFIGRQLPEDVSKDYLKKIDQARNIQAEDKPKDSDQKQQVLKKEEQNKKQAQSAAPVAKSSKRNGIFIALGIIFVILVAILLKRQRDRKKSN</sequence>